<sequence>MVSMNAILVIFQISHNGVYMVRWGFYPSEAGGLFPSPSFESVLFALLNRFKTWAMVDLDLRFHHPQKPLCAIYSVVPCLFVLLKDYDFVISIFVVASFNNITTR</sequence>
<proteinExistence type="predicted"/>
<dbReference type="EMBL" id="AP025294">
    <property type="protein sequence ID" value="BDD01422.1"/>
    <property type="molecule type" value="Genomic_DNA"/>
</dbReference>
<gene>
    <name evidence="1" type="ORF">PEPS_37020</name>
</gene>
<evidence type="ECO:0000313" key="2">
    <source>
        <dbReference type="Proteomes" id="UP001354989"/>
    </source>
</evidence>
<keyword evidence="2" id="KW-1185">Reference proteome</keyword>
<name>A0ABM7VKA9_9BACT</name>
<organism evidence="1 2">
    <name type="scientific">Persicobacter psychrovividus</name>
    <dbReference type="NCBI Taxonomy" id="387638"/>
    <lineage>
        <taxon>Bacteria</taxon>
        <taxon>Pseudomonadati</taxon>
        <taxon>Bacteroidota</taxon>
        <taxon>Cytophagia</taxon>
        <taxon>Cytophagales</taxon>
        <taxon>Persicobacteraceae</taxon>
        <taxon>Persicobacter</taxon>
    </lineage>
</organism>
<evidence type="ECO:0000313" key="1">
    <source>
        <dbReference type="EMBL" id="BDD01422.1"/>
    </source>
</evidence>
<protein>
    <submittedName>
        <fullName evidence="1">Uncharacterized protein</fullName>
    </submittedName>
</protein>
<keyword evidence="1" id="KW-0614">Plasmid</keyword>
<dbReference type="Proteomes" id="UP001354989">
    <property type="component" value="Plasmid pPP2"/>
</dbReference>
<accession>A0ABM7VKA9</accession>
<reference evidence="1 2" key="1">
    <citation type="submission" date="2021-12" db="EMBL/GenBank/DDBJ databases">
        <title>Genome sequencing of bacteria with rrn-lacking chromosome and rrn-plasmid.</title>
        <authorList>
            <person name="Anda M."/>
            <person name="Iwasaki W."/>
        </authorList>
    </citation>
    <scope>NUCLEOTIDE SEQUENCE [LARGE SCALE GENOMIC DNA]</scope>
    <source>
        <strain evidence="1 2">NBRC 101262</strain>
        <plasmid evidence="1 2">pPP2</plasmid>
    </source>
</reference>
<geneLocation type="plasmid" evidence="1 2">
    <name>pPP2</name>
</geneLocation>